<dbReference type="InterPro" id="IPR002797">
    <property type="entry name" value="Polysacc_synth"/>
</dbReference>
<evidence type="ECO:0000256" key="3">
    <source>
        <dbReference type="ARBA" id="ARBA00022692"/>
    </source>
</evidence>
<dbReference type="InterPro" id="IPR050833">
    <property type="entry name" value="Poly_Biosynth_Transport"/>
</dbReference>
<reference evidence="7 8" key="1">
    <citation type="submission" date="2020-07" db="EMBL/GenBank/DDBJ databases">
        <title>Fungal Genomes of the International Space Station.</title>
        <authorList>
            <person name="Seuylemezian A."/>
            <person name="Singh N.K."/>
            <person name="Wood J."/>
            <person name="Venkateswaran K."/>
        </authorList>
    </citation>
    <scope>NUCLEOTIDE SEQUENCE [LARGE SCALE GENOMIC DNA]</scope>
    <source>
        <strain evidence="7 8">PL-B2</strain>
    </source>
</reference>
<keyword evidence="4 6" id="KW-1133">Transmembrane helix</keyword>
<protein>
    <submittedName>
        <fullName evidence="7">Polysaccharide biosynthesis protein</fullName>
    </submittedName>
</protein>
<keyword evidence="3 6" id="KW-0812">Transmembrane</keyword>
<organism evidence="7 8">
    <name type="scientific">Mesobacillus maritimus</name>
    <dbReference type="NCBI Taxonomy" id="1643336"/>
    <lineage>
        <taxon>Bacteria</taxon>
        <taxon>Bacillati</taxon>
        <taxon>Bacillota</taxon>
        <taxon>Bacilli</taxon>
        <taxon>Bacillales</taxon>
        <taxon>Bacillaceae</taxon>
        <taxon>Mesobacillus</taxon>
    </lineage>
</organism>
<dbReference type="RefSeq" id="WP_221874501.1">
    <property type="nucleotide sequence ID" value="NZ_JACWFH010000021.1"/>
</dbReference>
<feature type="transmembrane region" description="Helical" evidence="6">
    <location>
        <begin position="310"/>
        <end position="330"/>
    </location>
</feature>
<feature type="transmembrane region" description="Helical" evidence="6">
    <location>
        <begin position="7"/>
        <end position="29"/>
    </location>
</feature>
<evidence type="ECO:0000256" key="4">
    <source>
        <dbReference type="ARBA" id="ARBA00022989"/>
    </source>
</evidence>
<evidence type="ECO:0000256" key="6">
    <source>
        <dbReference type="SAM" id="Phobius"/>
    </source>
</evidence>
<dbReference type="PANTHER" id="PTHR30250">
    <property type="entry name" value="PST FAMILY PREDICTED COLANIC ACID TRANSPORTER"/>
    <property type="match status" value="1"/>
</dbReference>
<accession>A0ABS7K7P1</accession>
<keyword evidence="5 6" id="KW-0472">Membrane</keyword>
<dbReference type="Proteomes" id="UP000769780">
    <property type="component" value="Unassembled WGS sequence"/>
</dbReference>
<dbReference type="Pfam" id="PF01943">
    <property type="entry name" value="Polysacc_synt"/>
    <property type="match status" value="1"/>
</dbReference>
<dbReference type="EMBL" id="JACWFH010000021">
    <property type="protein sequence ID" value="MBY0098283.1"/>
    <property type="molecule type" value="Genomic_DNA"/>
</dbReference>
<dbReference type="PIRSF" id="PIRSF038958">
    <property type="entry name" value="PG_synth_SpoVB"/>
    <property type="match status" value="1"/>
</dbReference>
<name>A0ABS7K7P1_9BACI</name>
<keyword evidence="8" id="KW-1185">Reference proteome</keyword>
<keyword evidence="2" id="KW-1003">Cell membrane</keyword>
<dbReference type="PANTHER" id="PTHR30250:SF24">
    <property type="entry name" value="STAGE V SPORULATION PROTEIN B"/>
    <property type="match status" value="1"/>
</dbReference>
<feature type="transmembrane region" description="Helical" evidence="6">
    <location>
        <begin position="172"/>
        <end position="198"/>
    </location>
</feature>
<evidence type="ECO:0000313" key="7">
    <source>
        <dbReference type="EMBL" id="MBY0098283.1"/>
    </source>
</evidence>
<comment type="caution">
    <text evidence="7">The sequence shown here is derived from an EMBL/GenBank/DDBJ whole genome shotgun (WGS) entry which is preliminary data.</text>
</comment>
<evidence type="ECO:0000256" key="5">
    <source>
        <dbReference type="ARBA" id="ARBA00023136"/>
    </source>
</evidence>
<comment type="subcellular location">
    <subcellularLocation>
        <location evidence="1">Cell membrane</location>
        <topology evidence="1">Multi-pass membrane protein</topology>
    </subcellularLocation>
</comment>
<feature type="transmembrane region" description="Helical" evidence="6">
    <location>
        <begin position="82"/>
        <end position="101"/>
    </location>
</feature>
<sequence length="441" mass="49641">MKLFIKGTMVLVMAAFIGECAEFLINMILARELGEGGMGTYMTILPLIFLIMMLASFELPVSLSKIVAERDATYHQKMLRDVLHLTIVLSAALFVVVAVALPNVSIFQDYHPLLKWIVLSMIPLMSFTSIARGYFMGKHHMGKIAIANLLRRLVQLLLLAFVYQLFDFDRTTAVFIAFCTLAASELVVFMYLFYLFLLNYRNLKQIPGKNVDKKDLRKNLLAISGPSTAMRIFHSLTHAVQPFLIKAAIIHAGVPAEVANEQFGMIAGVAMSIGFFPAFIAHSFTIVLIPTVAKHHSLGEYQKLQKLLQHVMLLTVLYGVPAVAIFYFFAEPLTSMFFHSNNAAYFLQILWPYFLLHFFVIPMQAYLIGLGLVKDAFYHIIWSTVVSFTVMYFLGSRPDWQMSGVIIGMNSGTVLLTLMHILTISKKIGVVWPSKTSDRKV</sequence>
<feature type="transmembrane region" description="Helical" evidence="6">
    <location>
        <begin position="350"/>
        <end position="369"/>
    </location>
</feature>
<feature type="transmembrane region" description="Helical" evidence="6">
    <location>
        <begin position="41"/>
        <end position="61"/>
    </location>
</feature>
<feature type="transmembrane region" description="Helical" evidence="6">
    <location>
        <begin position="376"/>
        <end position="394"/>
    </location>
</feature>
<feature type="transmembrane region" description="Helical" evidence="6">
    <location>
        <begin position="149"/>
        <end position="166"/>
    </location>
</feature>
<feature type="transmembrane region" description="Helical" evidence="6">
    <location>
        <begin position="113"/>
        <end position="137"/>
    </location>
</feature>
<feature type="transmembrane region" description="Helical" evidence="6">
    <location>
        <begin position="263"/>
        <end position="289"/>
    </location>
</feature>
<dbReference type="InterPro" id="IPR024923">
    <property type="entry name" value="PG_synth_SpoVB"/>
</dbReference>
<evidence type="ECO:0000256" key="2">
    <source>
        <dbReference type="ARBA" id="ARBA00022475"/>
    </source>
</evidence>
<dbReference type="CDD" id="cd13124">
    <property type="entry name" value="MATE_SpoVB_like"/>
    <property type="match status" value="1"/>
</dbReference>
<feature type="transmembrane region" description="Helical" evidence="6">
    <location>
        <begin position="400"/>
        <end position="422"/>
    </location>
</feature>
<proteinExistence type="predicted"/>
<evidence type="ECO:0000256" key="1">
    <source>
        <dbReference type="ARBA" id="ARBA00004651"/>
    </source>
</evidence>
<evidence type="ECO:0000313" key="8">
    <source>
        <dbReference type="Proteomes" id="UP000769780"/>
    </source>
</evidence>
<gene>
    <name evidence="7" type="ORF">H0185_15905</name>
</gene>